<keyword evidence="3 5" id="KW-1133">Transmembrane helix</keyword>
<keyword evidence="2 5" id="KW-0812">Transmembrane</keyword>
<dbReference type="Pfam" id="PF02361">
    <property type="entry name" value="CbiQ"/>
    <property type="match status" value="1"/>
</dbReference>
<dbReference type="EMBL" id="CP061539">
    <property type="protein sequence ID" value="QNV36934.1"/>
    <property type="molecule type" value="Genomic_DNA"/>
</dbReference>
<gene>
    <name evidence="6" type="ORF">IDM49_06560</name>
</gene>
<feature type="transmembrane region" description="Helical" evidence="5">
    <location>
        <begin position="43"/>
        <end position="61"/>
    </location>
</feature>
<organism evidence="6 7">
    <name type="scientific">Rothia terrae</name>
    <dbReference type="NCBI Taxonomy" id="396015"/>
    <lineage>
        <taxon>Bacteria</taxon>
        <taxon>Bacillati</taxon>
        <taxon>Actinomycetota</taxon>
        <taxon>Actinomycetes</taxon>
        <taxon>Micrococcales</taxon>
        <taxon>Micrococcaceae</taxon>
        <taxon>Rothia</taxon>
    </lineage>
</organism>
<keyword evidence="7" id="KW-1185">Reference proteome</keyword>
<dbReference type="CDD" id="cd16914">
    <property type="entry name" value="EcfT"/>
    <property type="match status" value="1"/>
</dbReference>
<evidence type="ECO:0000256" key="3">
    <source>
        <dbReference type="ARBA" id="ARBA00022989"/>
    </source>
</evidence>
<dbReference type="GO" id="GO:0005886">
    <property type="term" value="C:plasma membrane"/>
    <property type="evidence" value="ECO:0007669"/>
    <property type="project" value="UniProtKB-ARBA"/>
</dbReference>
<dbReference type="RefSeq" id="WP_190723937.1">
    <property type="nucleotide sequence ID" value="NZ_CP061539.1"/>
</dbReference>
<reference evidence="6 7" key="1">
    <citation type="submission" date="2020-09" db="EMBL/GenBank/DDBJ databases">
        <title>Investigation of environmental microbes.</title>
        <authorList>
            <person name="Ou Y."/>
            <person name="Kang Q."/>
        </authorList>
    </citation>
    <scope>NUCLEOTIDE SEQUENCE [LARGE SCALE GENOMIC DNA]</scope>
    <source>
        <strain evidence="6 7">KJZ-14</strain>
    </source>
</reference>
<dbReference type="Proteomes" id="UP000516404">
    <property type="component" value="Chromosome"/>
</dbReference>
<dbReference type="GeneID" id="96623894"/>
<evidence type="ECO:0000256" key="5">
    <source>
        <dbReference type="SAM" id="Phobius"/>
    </source>
</evidence>
<evidence type="ECO:0000313" key="6">
    <source>
        <dbReference type="EMBL" id="QNV36934.1"/>
    </source>
</evidence>
<accession>A0A7H2BB88</accession>
<feature type="transmembrane region" description="Helical" evidence="5">
    <location>
        <begin position="73"/>
        <end position="91"/>
    </location>
</feature>
<dbReference type="AlphaFoldDB" id="A0A7H2BB88"/>
<sequence length="215" mass="23212">MTGVDLFGTYSHRDTLIHRAPLWCKGIALILISFALVATKSWVIGGVALSAMILVGLIGGITPKQWLQTLLGLKWLVIILAAYYVLFGSIAQGADVLLTLMSMVAFSKVLLTTTPLPRIIDGFVRLCAPLKIFGVKPERIAMAIAVMVRSIPVIMNEHTMISHALISRGVKVAPHRTFTPLIISTVAYAHETGEALAARGLMDTEVSSPASEHKN</sequence>
<evidence type="ECO:0000256" key="1">
    <source>
        <dbReference type="ARBA" id="ARBA00004141"/>
    </source>
</evidence>
<feature type="transmembrane region" description="Helical" evidence="5">
    <location>
        <begin position="20"/>
        <end position="37"/>
    </location>
</feature>
<evidence type="ECO:0000256" key="4">
    <source>
        <dbReference type="ARBA" id="ARBA00023136"/>
    </source>
</evidence>
<protein>
    <submittedName>
        <fullName evidence="6">Energy-coupling factor transporter transmembrane protein EcfT</fullName>
    </submittedName>
</protein>
<keyword evidence="4 5" id="KW-0472">Membrane</keyword>
<name>A0A7H2BB88_9MICC</name>
<proteinExistence type="predicted"/>
<comment type="subcellular location">
    <subcellularLocation>
        <location evidence="1">Membrane</location>
        <topology evidence="1">Multi-pass membrane protein</topology>
    </subcellularLocation>
</comment>
<dbReference type="InterPro" id="IPR003339">
    <property type="entry name" value="ABC/ECF_trnsptr_transmembrane"/>
</dbReference>
<evidence type="ECO:0000313" key="7">
    <source>
        <dbReference type="Proteomes" id="UP000516404"/>
    </source>
</evidence>
<evidence type="ECO:0000256" key="2">
    <source>
        <dbReference type="ARBA" id="ARBA00022692"/>
    </source>
</evidence>
<dbReference type="KEGG" id="rter:IDM49_06560"/>